<evidence type="ECO:0000313" key="1">
    <source>
        <dbReference type="EMBL" id="KAL2631474.1"/>
    </source>
</evidence>
<keyword evidence="2" id="KW-1185">Reference proteome</keyword>
<sequence length="164" mass="18405">MEVFDCFSSWFVAVGLLLHDSRPELNVAVQILMLILCRFRYAITGAEVKPIINGCHLMKENKGHAYEGPGCETDRLYIHPADPKKAAESSSSVQGGFRCVDVSPSQLKQIVKQYKAQVTKVAGCFSKTFMSMYGVTMLRLRRVPLQSGNLVGMTTTRRTRIWRS</sequence>
<comment type="caution">
    <text evidence="1">The sequence shown here is derived from an EMBL/GenBank/DDBJ whole genome shotgun (WGS) entry which is preliminary data.</text>
</comment>
<accession>A0ABD1YL24</accession>
<dbReference type="AlphaFoldDB" id="A0ABD1YL24"/>
<name>A0ABD1YL24_9MARC</name>
<evidence type="ECO:0000313" key="2">
    <source>
        <dbReference type="Proteomes" id="UP001605036"/>
    </source>
</evidence>
<organism evidence="1 2">
    <name type="scientific">Riccia fluitans</name>
    <dbReference type="NCBI Taxonomy" id="41844"/>
    <lineage>
        <taxon>Eukaryota</taxon>
        <taxon>Viridiplantae</taxon>
        <taxon>Streptophyta</taxon>
        <taxon>Embryophyta</taxon>
        <taxon>Marchantiophyta</taxon>
        <taxon>Marchantiopsida</taxon>
        <taxon>Marchantiidae</taxon>
        <taxon>Marchantiales</taxon>
        <taxon>Ricciaceae</taxon>
        <taxon>Riccia</taxon>
    </lineage>
</organism>
<protein>
    <submittedName>
        <fullName evidence="1">Uncharacterized protein</fullName>
    </submittedName>
</protein>
<dbReference type="EMBL" id="JBHFFA010000004">
    <property type="protein sequence ID" value="KAL2631474.1"/>
    <property type="molecule type" value="Genomic_DNA"/>
</dbReference>
<reference evidence="1 2" key="1">
    <citation type="submission" date="2024-09" db="EMBL/GenBank/DDBJ databases">
        <title>Chromosome-scale assembly of Riccia fluitans.</title>
        <authorList>
            <person name="Paukszto L."/>
            <person name="Sawicki J."/>
            <person name="Karawczyk K."/>
            <person name="Piernik-Szablinska J."/>
            <person name="Szczecinska M."/>
            <person name="Mazdziarz M."/>
        </authorList>
    </citation>
    <scope>NUCLEOTIDE SEQUENCE [LARGE SCALE GENOMIC DNA]</scope>
    <source>
        <strain evidence="1">Rf_01</strain>
        <tissue evidence="1">Aerial parts of the thallus</tissue>
    </source>
</reference>
<gene>
    <name evidence="1" type="ORF">R1flu_016160</name>
</gene>
<dbReference type="Proteomes" id="UP001605036">
    <property type="component" value="Unassembled WGS sequence"/>
</dbReference>
<proteinExistence type="predicted"/>